<organism evidence="2 3">
    <name type="scientific">Hydnum rufescens UP504</name>
    <dbReference type="NCBI Taxonomy" id="1448309"/>
    <lineage>
        <taxon>Eukaryota</taxon>
        <taxon>Fungi</taxon>
        <taxon>Dikarya</taxon>
        <taxon>Basidiomycota</taxon>
        <taxon>Agaricomycotina</taxon>
        <taxon>Agaricomycetes</taxon>
        <taxon>Cantharellales</taxon>
        <taxon>Hydnaceae</taxon>
        <taxon>Hydnum</taxon>
    </lineage>
</organism>
<sequence length="776" mass="84895">MTSEHTYKKSRSNDNVQRLFESTPCPFTFFTPTGIVSDSDDVALMDCGSAGTVGRIEVEEAFLDVDAKKGCDSIGQYLTLLPTPSHLRALHRPLGDVGWPFSQSRRWTAVLQGRSKTYKKPRGPGSNKSQHTANSSEQLPLPPHVNHAVVKLELRSHPHQAAFKEHTGPPHGAKRLDEVTQQGTKSQASRHPSPLVPIPLSSRASSPPPPMFSCTLTQTKSPSPIIATSSSPACFPMVDDGALEDEINAPEHPLFLSDDGYESDSDDPVADQDYADDLVDASAADQEDINNLINGDNDDDDDDLDEEVVSSMMTGGRFTWEQVLEVKGLANDLMVGLRHRVKAWEHPLDAVMQIANLVIATKERWAGGNAWNAYQNAFPEDPEKATYVFLTFTAFPGPRHEYVAEVIKPTYLALISEHGGLQSEAWKRKAKELVAEHTKCKVMTAQKISLNAAELGSQMKSLNKRWSDDVKWGAKLNMHIMYIIISGNPDVAASKHNTMVCGTSAMQKWCKAELPVQTSLLLKIHSYIIATEGLTGIQPTQAPKQMPPDMHAKWTACTAELTRLFEEYDNKRLTVKWLEPPEDQALQPTTMLVHNSDDLTLHVADWEGEVAKKKPSAKDGSVPSEQGGTSGDPNPDDGADGTTRPNPKRRRKNEVADGSGTRRGAKRKKVVSNPIIEDEDEGPQAMSTHSIGPALSSTSTPPSPLPVFGVGTMGPPMADVDVTLVASSTYHSTFEFMPMDINDFPMSNVDIDFSQFPGLDIFENQDLLLGTPAGLL</sequence>
<gene>
    <name evidence="2" type="ORF">BS47DRAFT_1400878</name>
</gene>
<dbReference type="EMBL" id="MU129183">
    <property type="protein sequence ID" value="KAF9504953.1"/>
    <property type="molecule type" value="Genomic_DNA"/>
</dbReference>
<reference evidence="2" key="1">
    <citation type="journal article" date="2020" name="Nat. Commun.">
        <title>Large-scale genome sequencing of mycorrhizal fungi provides insights into the early evolution of symbiotic traits.</title>
        <authorList>
            <person name="Miyauchi S."/>
            <person name="Kiss E."/>
            <person name="Kuo A."/>
            <person name="Drula E."/>
            <person name="Kohler A."/>
            <person name="Sanchez-Garcia M."/>
            <person name="Morin E."/>
            <person name="Andreopoulos B."/>
            <person name="Barry K.W."/>
            <person name="Bonito G."/>
            <person name="Buee M."/>
            <person name="Carver A."/>
            <person name="Chen C."/>
            <person name="Cichocki N."/>
            <person name="Clum A."/>
            <person name="Culley D."/>
            <person name="Crous P.W."/>
            <person name="Fauchery L."/>
            <person name="Girlanda M."/>
            <person name="Hayes R.D."/>
            <person name="Keri Z."/>
            <person name="LaButti K."/>
            <person name="Lipzen A."/>
            <person name="Lombard V."/>
            <person name="Magnuson J."/>
            <person name="Maillard F."/>
            <person name="Murat C."/>
            <person name="Nolan M."/>
            <person name="Ohm R.A."/>
            <person name="Pangilinan J."/>
            <person name="Pereira M.F."/>
            <person name="Perotto S."/>
            <person name="Peter M."/>
            <person name="Pfister S."/>
            <person name="Riley R."/>
            <person name="Sitrit Y."/>
            <person name="Stielow J.B."/>
            <person name="Szollosi G."/>
            <person name="Zifcakova L."/>
            <person name="Stursova M."/>
            <person name="Spatafora J.W."/>
            <person name="Tedersoo L."/>
            <person name="Vaario L.M."/>
            <person name="Yamada A."/>
            <person name="Yan M."/>
            <person name="Wang P."/>
            <person name="Xu J."/>
            <person name="Bruns T."/>
            <person name="Baldrian P."/>
            <person name="Vilgalys R."/>
            <person name="Dunand C."/>
            <person name="Henrissat B."/>
            <person name="Grigoriev I.V."/>
            <person name="Hibbett D."/>
            <person name="Nagy L.G."/>
            <person name="Martin F.M."/>
        </authorList>
    </citation>
    <scope>NUCLEOTIDE SEQUENCE</scope>
    <source>
        <strain evidence="2">UP504</strain>
    </source>
</reference>
<proteinExistence type="predicted"/>
<protein>
    <submittedName>
        <fullName evidence="2">Uncharacterized protein</fullName>
    </submittedName>
</protein>
<feature type="region of interest" description="Disordered" evidence="1">
    <location>
        <begin position="610"/>
        <end position="703"/>
    </location>
</feature>
<evidence type="ECO:0000313" key="3">
    <source>
        <dbReference type="Proteomes" id="UP000886523"/>
    </source>
</evidence>
<feature type="region of interest" description="Disordered" evidence="1">
    <location>
        <begin position="114"/>
        <end position="142"/>
    </location>
</feature>
<feature type="region of interest" description="Disordered" evidence="1">
    <location>
        <begin position="162"/>
        <end position="196"/>
    </location>
</feature>
<feature type="compositionally biased region" description="Acidic residues" evidence="1">
    <location>
        <begin position="259"/>
        <end position="279"/>
    </location>
</feature>
<keyword evidence="3" id="KW-1185">Reference proteome</keyword>
<feature type="compositionally biased region" description="Polar residues" evidence="1">
    <location>
        <begin position="179"/>
        <end position="190"/>
    </location>
</feature>
<evidence type="ECO:0000256" key="1">
    <source>
        <dbReference type="SAM" id="MobiDB-lite"/>
    </source>
</evidence>
<dbReference type="Proteomes" id="UP000886523">
    <property type="component" value="Unassembled WGS sequence"/>
</dbReference>
<feature type="region of interest" description="Disordered" evidence="1">
    <location>
        <begin position="252"/>
        <end position="303"/>
    </location>
</feature>
<feature type="compositionally biased region" description="Polar residues" evidence="1">
    <location>
        <begin position="126"/>
        <end position="138"/>
    </location>
</feature>
<comment type="caution">
    <text evidence="2">The sequence shown here is derived from an EMBL/GenBank/DDBJ whole genome shotgun (WGS) entry which is preliminary data.</text>
</comment>
<dbReference type="OrthoDB" id="3331822at2759"/>
<dbReference type="AlphaFoldDB" id="A0A9P6DNA0"/>
<feature type="compositionally biased region" description="Basic and acidic residues" evidence="1">
    <location>
        <begin position="162"/>
        <end position="178"/>
    </location>
</feature>
<name>A0A9P6DNA0_9AGAM</name>
<evidence type="ECO:0000313" key="2">
    <source>
        <dbReference type="EMBL" id="KAF9504953.1"/>
    </source>
</evidence>
<accession>A0A9P6DNA0</accession>